<dbReference type="WBParaSite" id="EN70_2094">
    <property type="protein sequence ID" value="EN70_2094"/>
    <property type="gene ID" value="EN70_2094"/>
</dbReference>
<protein>
    <submittedName>
        <fullName evidence="3">Translocon-associated protein subunit alpha</fullName>
    </submittedName>
</protein>
<evidence type="ECO:0000256" key="1">
    <source>
        <dbReference type="SAM" id="SignalP"/>
    </source>
</evidence>
<dbReference type="Proteomes" id="UP000095285">
    <property type="component" value="Unassembled WGS sequence"/>
</dbReference>
<reference evidence="2" key="1">
    <citation type="submission" date="2012-04" db="EMBL/GenBank/DDBJ databases">
        <title>The Genome Sequence of Loa loa.</title>
        <authorList>
            <consortium name="The Broad Institute Genome Sequencing Platform"/>
            <consortium name="Broad Institute Genome Sequencing Center for Infectious Disease"/>
            <person name="Nutman T.B."/>
            <person name="Fink D.L."/>
            <person name="Russ C."/>
            <person name="Young S."/>
            <person name="Zeng Q."/>
            <person name="Gargeya S."/>
            <person name="Alvarado L."/>
            <person name="Berlin A."/>
            <person name="Chapman S.B."/>
            <person name="Chen Z."/>
            <person name="Freedman E."/>
            <person name="Gellesch M."/>
            <person name="Goldberg J."/>
            <person name="Griggs A."/>
            <person name="Gujja S."/>
            <person name="Heilman E.R."/>
            <person name="Heiman D."/>
            <person name="Howarth C."/>
            <person name="Mehta T."/>
            <person name="Neiman D."/>
            <person name="Pearson M."/>
            <person name="Roberts A."/>
            <person name="Saif S."/>
            <person name="Shea T."/>
            <person name="Shenoy N."/>
            <person name="Sisk P."/>
            <person name="Stolte C."/>
            <person name="Sykes S."/>
            <person name="White J."/>
            <person name="Yandava C."/>
            <person name="Haas B."/>
            <person name="Henn M.R."/>
            <person name="Nusbaum C."/>
            <person name="Birren B."/>
        </authorList>
    </citation>
    <scope>NUCLEOTIDE SEQUENCE [LARGE SCALE GENOMIC DNA]</scope>
</reference>
<organism evidence="2 3">
    <name type="scientific">Loa loa</name>
    <name type="common">Eye worm</name>
    <name type="synonym">Filaria loa</name>
    <dbReference type="NCBI Taxonomy" id="7209"/>
    <lineage>
        <taxon>Eukaryota</taxon>
        <taxon>Metazoa</taxon>
        <taxon>Ecdysozoa</taxon>
        <taxon>Nematoda</taxon>
        <taxon>Chromadorea</taxon>
        <taxon>Rhabditida</taxon>
        <taxon>Spirurina</taxon>
        <taxon>Spiruromorpha</taxon>
        <taxon>Filarioidea</taxon>
        <taxon>Onchocercidae</taxon>
        <taxon>Loa</taxon>
    </lineage>
</organism>
<dbReference type="AlphaFoldDB" id="A0A1I7VFU9"/>
<evidence type="ECO:0000313" key="2">
    <source>
        <dbReference type="Proteomes" id="UP000095285"/>
    </source>
</evidence>
<feature type="chain" id="PRO_5009310035" evidence="1">
    <location>
        <begin position="19"/>
        <end position="114"/>
    </location>
</feature>
<keyword evidence="1" id="KW-0732">Signal</keyword>
<evidence type="ECO:0000313" key="3">
    <source>
        <dbReference type="WBParaSite" id="EN70_2094"/>
    </source>
</evidence>
<feature type="signal peptide" evidence="1">
    <location>
        <begin position="1"/>
        <end position="18"/>
    </location>
</feature>
<sequence length="114" mass="12983">MLWSHFLVKSLLILQTFEEELLFLNNHQVIAFHFTVVNGTEPEDSEEIFSNTFPDIPLSTLRLLDKSSLTGVSYKVNETFMKSDFRAGPAYAIVGFQKFGGENPVTEDLSEKYD</sequence>
<keyword evidence="2" id="KW-1185">Reference proteome</keyword>
<accession>A0A1I7VFU9</accession>
<proteinExistence type="predicted"/>
<name>A0A1I7VFU9_LOALO</name>
<reference evidence="3" key="2">
    <citation type="submission" date="2016-11" db="UniProtKB">
        <authorList>
            <consortium name="WormBaseParasite"/>
        </authorList>
    </citation>
    <scope>IDENTIFICATION</scope>
</reference>